<keyword evidence="3" id="KW-1185">Reference proteome</keyword>
<gene>
    <name evidence="2" type="ORF">GCM10010170_084750</name>
</gene>
<protein>
    <recommendedName>
        <fullName evidence="4">PH domain-containing protein</fullName>
    </recommendedName>
</protein>
<evidence type="ECO:0000313" key="2">
    <source>
        <dbReference type="EMBL" id="GAA2378592.1"/>
    </source>
</evidence>
<comment type="caution">
    <text evidence="2">The sequence shown here is derived from an EMBL/GenBank/DDBJ whole genome shotgun (WGS) entry which is preliminary data.</text>
</comment>
<sequence length="189" mass="20751">MRDQSYVARFGWTRRDLLLLPACVLFVVAGIALATAGGHPVWGVLTTLLSLAYVVLWILAVLSRRAAFAVTADGIVLGQLPPRPVSGTAFVPWTDIEAVILWRQPAGRTTVDFVGLQRRTGAPPLPGSTTSPAMRRLNRAVVPAIVPDDVIADSRPITFWRLDKRRLADAIDQFAPQVRIVDHTSRLRK</sequence>
<keyword evidence="1" id="KW-0812">Transmembrane</keyword>
<reference evidence="3" key="1">
    <citation type="journal article" date="2019" name="Int. J. Syst. Evol. Microbiol.">
        <title>The Global Catalogue of Microorganisms (GCM) 10K type strain sequencing project: providing services to taxonomists for standard genome sequencing and annotation.</title>
        <authorList>
            <consortium name="The Broad Institute Genomics Platform"/>
            <consortium name="The Broad Institute Genome Sequencing Center for Infectious Disease"/>
            <person name="Wu L."/>
            <person name="Ma J."/>
        </authorList>
    </citation>
    <scope>NUCLEOTIDE SEQUENCE [LARGE SCALE GENOMIC DNA]</scope>
    <source>
        <strain evidence="3">JCM 3272</strain>
    </source>
</reference>
<evidence type="ECO:0000313" key="3">
    <source>
        <dbReference type="Proteomes" id="UP001501444"/>
    </source>
</evidence>
<accession>A0ABP5UEW0</accession>
<dbReference type="RefSeq" id="WP_344618312.1">
    <property type="nucleotide sequence ID" value="NZ_BAAARV010000084.1"/>
</dbReference>
<dbReference type="EMBL" id="BAAARV010000084">
    <property type="protein sequence ID" value="GAA2378592.1"/>
    <property type="molecule type" value="Genomic_DNA"/>
</dbReference>
<name>A0ABP5UEW0_9ACTN</name>
<feature type="transmembrane region" description="Helical" evidence="1">
    <location>
        <begin position="44"/>
        <end position="62"/>
    </location>
</feature>
<keyword evidence="1" id="KW-0472">Membrane</keyword>
<evidence type="ECO:0008006" key="4">
    <source>
        <dbReference type="Google" id="ProtNLM"/>
    </source>
</evidence>
<organism evidence="2 3">
    <name type="scientific">Dactylosporangium salmoneum</name>
    <dbReference type="NCBI Taxonomy" id="53361"/>
    <lineage>
        <taxon>Bacteria</taxon>
        <taxon>Bacillati</taxon>
        <taxon>Actinomycetota</taxon>
        <taxon>Actinomycetes</taxon>
        <taxon>Micromonosporales</taxon>
        <taxon>Micromonosporaceae</taxon>
        <taxon>Dactylosporangium</taxon>
    </lineage>
</organism>
<dbReference type="Proteomes" id="UP001501444">
    <property type="component" value="Unassembled WGS sequence"/>
</dbReference>
<keyword evidence="1" id="KW-1133">Transmembrane helix</keyword>
<proteinExistence type="predicted"/>
<evidence type="ECO:0000256" key="1">
    <source>
        <dbReference type="SAM" id="Phobius"/>
    </source>
</evidence>